<dbReference type="SUPFAM" id="SSF56176">
    <property type="entry name" value="FAD-binding/transporter-associated domain-like"/>
    <property type="match status" value="1"/>
</dbReference>
<evidence type="ECO:0000259" key="12">
    <source>
        <dbReference type="PROSITE" id="PS51846"/>
    </source>
</evidence>
<evidence type="ECO:0000256" key="9">
    <source>
        <dbReference type="PROSITE-ProRule" id="PRU00703"/>
    </source>
</evidence>
<feature type="domain" description="CBS" evidence="11">
    <location>
        <begin position="211"/>
        <end position="271"/>
    </location>
</feature>
<dbReference type="RefSeq" id="WP_378517413.1">
    <property type="nucleotide sequence ID" value="NZ_CBCSDI010000025.1"/>
</dbReference>
<dbReference type="InterPro" id="IPR005170">
    <property type="entry name" value="Transptr-assoc_dom"/>
</dbReference>
<dbReference type="PROSITE" id="PS51371">
    <property type="entry name" value="CBS"/>
    <property type="match status" value="2"/>
</dbReference>
<dbReference type="InterPro" id="IPR046342">
    <property type="entry name" value="CBS_dom_sf"/>
</dbReference>
<keyword evidence="6 10" id="KW-1133">Transmembrane helix</keyword>
<dbReference type="EMBL" id="JBHLXH010000001">
    <property type="protein sequence ID" value="MFC0221740.1"/>
    <property type="molecule type" value="Genomic_DNA"/>
</dbReference>
<evidence type="ECO:0000256" key="7">
    <source>
        <dbReference type="ARBA" id="ARBA00023122"/>
    </source>
</evidence>
<proteinExistence type="inferred from homology"/>
<dbReference type="Pfam" id="PF00571">
    <property type="entry name" value="CBS"/>
    <property type="match status" value="2"/>
</dbReference>
<reference evidence="13 14" key="1">
    <citation type="submission" date="2024-09" db="EMBL/GenBank/DDBJ databases">
        <authorList>
            <person name="Sun Q."/>
            <person name="Mori K."/>
        </authorList>
    </citation>
    <scope>NUCLEOTIDE SEQUENCE [LARGE SCALE GENOMIC DNA]</scope>
    <source>
        <strain evidence="13 14">CCM 8654</strain>
    </source>
</reference>
<dbReference type="CDD" id="cd04590">
    <property type="entry name" value="CBS_pair_CorC_HlyC_assoc"/>
    <property type="match status" value="1"/>
</dbReference>
<sequence>MIDVLLVLAFILVGGVFAATEIALVSLRAGQVDRLEAEGGRGHAVASLARDPNRFLSAVQIGVTVAGFFSAAFGASTLAPSFAPAFEGAGVPGPETVSLVVTTLVVSYLSLVLGELVPKRLALQRSVGVSKLFAPPLGVFARVMTPVIWLLSLSTDALVKVLGGNPDASGDEVDEDELRMMISGHEDIPEDERKLVDDVFDAGDRSLSEVMKPRGDVVFLRGDLTLADAVQVIASEPYTRYPVTGQSFDEVLGYLHLRDVLGHADDRTRTVADLARDLPVLPRTNRVLPSIDQLRRLGAHIALVVDEYGGTDGIVTLEDLMEELVGEIRDEYDRDAELEASADPETYDAGLTIEDFADRSGVALQDGPYETVAGYVLHRLARMADVADRVAAGDHLLEVAEVDGHRITRVRLHQPLEPEPQPAAAED</sequence>
<name>A0ABV6DYD4_9ACTN</name>
<keyword evidence="4 10" id="KW-0812">Transmembrane</keyword>
<dbReference type="PANTHER" id="PTHR43099:SF5">
    <property type="entry name" value="HLYC_CORC FAMILY TRANSPORTER"/>
    <property type="match status" value="1"/>
</dbReference>
<keyword evidence="7 9" id="KW-0129">CBS domain</keyword>
<keyword evidence="3" id="KW-1003">Cell membrane</keyword>
<protein>
    <submittedName>
        <fullName evidence="13">Hemolysin family protein</fullName>
    </submittedName>
</protein>
<dbReference type="InterPro" id="IPR036318">
    <property type="entry name" value="FAD-bd_PCMH-like_sf"/>
</dbReference>
<dbReference type="InterPro" id="IPR051676">
    <property type="entry name" value="UPF0053_domain"/>
</dbReference>
<keyword evidence="8 10" id="KW-0472">Membrane</keyword>
<dbReference type="InterPro" id="IPR000644">
    <property type="entry name" value="CBS_dom"/>
</dbReference>
<comment type="caution">
    <text evidence="13">The sequence shown here is derived from an EMBL/GenBank/DDBJ whole genome shotgun (WGS) entry which is preliminary data.</text>
</comment>
<keyword evidence="5" id="KW-0677">Repeat</keyword>
<dbReference type="Gene3D" id="3.30.465.10">
    <property type="match status" value="1"/>
</dbReference>
<gene>
    <name evidence="13" type="ORF">ACFFJG_04555</name>
</gene>
<evidence type="ECO:0000313" key="13">
    <source>
        <dbReference type="EMBL" id="MFC0221740.1"/>
    </source>
</evidence>
<evidence type="ECO:0000256" key="1">
    <source>
        <dbReference type="ARBA" id="ARBA00004651"/>
    </source>
</evidence>
<evidence type="ECO:0000256" key="10">
    <source>
        <dbReference type="PROSITE-ProRule" id="PRU01193"/>
    </source>
</evidence>
<accession>A0ABV6DYD4</accession>
<dbReference type="InterPro" id="IPR002550">
    <property type="entry name" value="CNNM"/>
</dbReference>
<evidence type="ECO:0000256" key="8">
    <source>
        <dbReference type="ARBA" id="ARBA00023136"/>
    </source>
</evidence>
<evidence type="ECO:0000259" key="11">
    <source>
        <dbReference type="PROSITE" id="PS51371"/>
    </source>
</evidence>
<evidence type="ECO:0000256" key="5">
    <source>
        <dbReference type="ARBA" id="ARBA00022737"/>
    </source>
</evidence>
<dbReference type="SUPFAM" id="SSF54631">
    <property type="entry name" value="CBS-domain pair"/>
    <property type="match status" value="1"/>
</dbReference>
<evidence type="ECO:0000256" key="6">
    <source>
        <dbReference type="ARBA" id="ARBA00022989"/>
    </source>
</evidence>
<dbReference type="Proteomes" id="UP001589698">
    <property type="component" value="Unassembled WGS sequence"/>
</dbReference>
<dbReference type="Pfam" id="PF03471">
    <property type="entry name" value="CorC_HlyC"/>
    <property type="match status" value="1"/>
</dbReference>
<evidence type="ECO:0000256" key="4">
    <source>
        <dbReference type="ARBA" id="ARBA00022692"/>
    </source>
</evidence>
<comment type="subcellular location">
    <subcellularLocation>
        <location evidence="1">Cell membrane</location>
        <topology evidence="1">Multi-pass membrane protein</topology>
    </subcellularLocation>
</comment>
<keyword evidence="14" id="KW-1185">Reference proteome</keyword>
<dbReference type="InterPro" id="IPR044751">
    <property type="entry name" value="Ion_transp-like_CBS"/>
</dbReference>
<dbReference type="PROSITE" id="PS51846">
    <property type="entry name" value="CNNM"/>
    <property type="match status" value="1"/>
</dbReference>
<evidence type="ECO:0000256" key="3">
    <source>
        <dbReference type="ARBA" id="ARBA00022475"/>
    </source>
</evidence>
<feature type="domain" description="CNNM transmembrane" evidence="12">
    <location>
        <begin position="1"/>
        <end position="192"/>
    </location>
</feature>
<dbReference type="InterPro" id="IPR016169">
    <property type="entry name" value="FAD-bd_PCMH_sub2"/>
</dbReference>
<dbReference type="Pfam" id="PF01595">
    <property type="entry name" value="CNNM"/>
    <property type="match status" value="1"/>
</dbReference>
<dbReference type="Gene3D" id="3.10.580.10">
    <property type="entry name" value="CBS-domain"/>
    <property type="match status" value="1"/>
</dbReference>
<feature type="domain" description="CBS" evidence="11">
    <location>
        <begin position="274"/>
        <end position="331"/>
    </location>
</feature>
<organism evidence="13 14">
    <name type="scientific">Nocardioides zeicaulis</name>
    <dbReference type="NCBI Taxonomy" id="1776857"/>
    <lineage>
        <taxon>Bacteria</taxon>
        <taxon>Bacillati</taxon>
        <taxon>Actinomycetota</taxon>
        <taxon>Actinomycetes</taxon>
        <taxon>Propionibacteriales</taxon>
        <taxon>Nocardioidaceae</taxon>
        <taxon>Nocardioides</taxon>
    </lineage>
</organism>
<dbReference type="PANTHER" id="PTHR43099">
    <property type="entry name" value="UPF0053 PROTEIN YRKA"/>
    <property type="match status" value="1"/>
</dbReference>
<dbReference type="SMART" id="SM01091">
    <property type="entry name" value="CorC_HlyC"/>
    <property type="match status" value="1"/>
</dbReference>
<evidence type="ECO:0000256" key="2">
    <source>
        <dbReference type="ARBA" id="ARBA00006337"/>
    </source>
</evidence>
<comment type="similarity">
    <text evidence="2">Belongs to the UPF0053 family.</text>
</comment>
<evidence type="ECO:0000313" key="14">
    <source>
        <dbReference type="Proteomes" id="UP001589698"/>
    </source>
</evidence>